<name>A0A2G1QS01_9HYPH</name>
<evidence type="ECO:0000256" key="2">
    <source>
        <dbReference type="SAM" id="SignalP"/>
    </source>
</evidence>
<keyword evidence="4" id="KW-1185">Reference proteome</keyword>
<sequence length="94" mass="10269">MKTFAALTLLLMLPAAPALAQCVQQGSQGVTCTTIRPIAPDPDAMLKTRVPRFEPKKPVTVERTLSEQVDDLSKDIRDVRSKPQAAFPDVPKDP</sequence>
<feature type="compositionally biased region" description="Basic and acidic residues" evidence="1">
    <location>
        <begin position="72"/>
        <end position="81"/>
    </location>
</feature>
<dbReference type="AlphaFoldDB" id="A0A2G1QS01"/>
<protein>
    <submittedName>
        <fullName evidence="3">Uncharacterized protein</fullName>
    </submittedName>
</protein>
<dbReference type="Proteomes" id="UP000221168">
    <property type="component" value="Unassembled WGS sequence"/>
</dbReference>
<feature type="region of interest" description="Disordered" evidence="1">
    <location>
        <begin position="72"/>
        <end position="94"/>
    </location>
</feature>
<accession>A0A2G1QS01</accession>
<comment type="caution">
    <text evidence="3">The sequence shown here is derived from an EMBL/GenBank/DDBJ whole genome shotgun (WGS) entry which is preliminary data.</text>
</comment>
<organism evidence="3 4">
    <name type="scientific">Zhengella mangrovi</name>
    <dbReference type="NCBI Taxonomy" id="1982044"/>
    <lineage>
        <taxon>Bacteria</taxon>
        <taxon>Pseudomonadati</taxon>
        <taxon>Pseudomonadota</taxon>
        <taxon>Alphaproteobacteria</taxon>
        <taxon>Hyphomicrobiales</taxon>
        <taxon>Notoacmeibacteraceae</taxon>
        <taxon>Zhengella</taxon>
    </lineage>
</organism>
<feature type="chain" id="PRO_5013881425" evidence="2">
    <location>
        <begin position="21"/>
        <end position="94"/>
    </location>
</feature>
<dbReference type="EMBL" id="PDVP01000002">
    <property type="protein sequence ID" value="PHP68240.1"/>
    <property type="molecule type" value="Genomic_DNA"/>
</dbReference>
<evidence type="ECO:0000313" key="4">
    <source>
        <dbReference type="Proteomes" id="UP000221168"/>
    </source>
</evidence>
<gene>
    <name evidence="3" type="ORF">CSC94_06190</name>
</gene>
<feature type="signal peptide" evidence="2">
    <location>
        <begin position="1"/>
        <end position="20"/>
    </location>
</feature>
<evidence type="ECO:0000256" key="1">
    <source>
        <dbReference type="SAM" id="MobiDB-lite"/>
    </source>
</evidence>
<proteinExistence type="predicted"/>
<dbReference type="RefSeq" id="WP_099304911.1">
    <property type="nucleotide sequence ID" value="NZ_PDVP01000002.1"/>
</dbReference>
<keyword evidence="2" id="KW-0732">Signal</keyword>
<reference evidence="3 4" key="1">
    <citation type="submission" date="2017-10" db="EMBL/GenBank/DDBJ databases">
        <title>Sedimentibacterium mangrovi gen. nov., sp. nov., a novel member of family Phyllobacteriacea isolated from mangrove sediment.</title>
        <authorList>
            <person name="Liao H."/>
            <person name="Tian Y."/>
        </authorList>
    </citation>
    <scope>NUCLEOTIDE SEQUENCE [LARGE SCALE GENOMIC DNA]</scope>
    <source>
        <strain evidence="3 4">X9-2-2</strain>
    </source>
</reference>
<evidence type="ECO:0000313" key="3">
    <source>
        <dbReference type="EMBL" id="PHP68240.1"/>
    </source>
</evidence>